<dbReference type="Proteomes" id="UP000270866">
    <property type="component" value="Chromosome 1"/>
</dbReference>
<evidence type="ECO:0008006" key="3">
    <source>
        <dbReference type="Google" id="ProtNLM"/>
    </source>
</evidence>
<feature type="chain" id="PRO_5018290190" description="Secreted protein" evidence="1">
    <location>
        <begin position="17"/>
        <end position="78"/>
    </location>
</feature>
<accession>A0A3L6P9V8</accession>
<proteinExistence type="predicted"/>
<sequence>MPSVVLVAFIFPTCACRSLVYYRPPFRANPTMQHASLSDKDALRPTIFSGIGLDFSGCKGCSSATVLGSERRTGSLTP</sequence>
<evidence type="ECO:0000313" key="2">
    <source>
        <dbReference type="EMBL" id="RKK30016.1"/>
    </source>
</evidence>
<reference evidence="2" key="1">
    <citation type="journal article" date="2018" name="Sci. Rep.">
        <title>Characterisation of pathogen-specific regions and novel effector candidates in Fusarium oxysporum f. sp. cepae.</title>
        <authorList>
            <person name="Armitage A.D."/>
            <person name="Taylor A."/>
            <person name="Sobczyk M.K."/>
            <person name="Baxter L."/>
            <person name="Greenfield B.P."/>
            <person name="Bates H.J."/>
            <person name="Wilson F."/>
            <person name="Jackson A.C."/>
            <person name="Ott S."/>
            <person name="Harrison R.J."/>
            <person name="Clarkson J.P."/>
        </authorList>
    </citation>
    <scope>NUCLEOTIDE SEQUENCE [LARGE SCALE GENOMIC DNA]</scope>
    <source>
        <strain evidence="2">FoC_Fus2</strain>
    </source>
</reference>
<dbReference type="EMBL" id="MRCU01000001">
    <property type="protein sequence ID" value="RKK30016.1"/>
    <property type="molecule type" value="Genomic_DNA"/>
</dbReference>
<organism evidence="2">
    <name type="scientific">Fusarium oxysporum f. sp. cepae</name>
    <dbReference type="NCBI Taxonomy" id="396571"/>
    <lineage>
        <taxon>Eukaryota</taxon>
        <taxon>Fungi</taxon>
        <taxon>Dikarya</taxon>
        <taxon>Ascomycota</taxon>
        <taxon>Pezizomycotina</taxon>
        <taxon>Sordariomycetes</taxon>
        <taxon>Hypocreomycetidae</taxon>
        <taxon>Hypocreales</taxon>
        <taxon>Nectriaceae</taxon>
        <taxon>Fusarium</taxon>
        <taxon>Fusarium oxysporum species complex</taxon>
    </lineage>
</organism>
<dbReference type="AlphaFoldDB" id="A0A3L6P9V8"/>
<name>A0A3L6P9V8_FUSOX</name>
<feature type="signal peptide" evidence="1">
    <location>
        <begin position="1"/>
        <end position="16"/>
    </location>
</feature>
<protein>
    <recommendedName>
        <fullName evidence="3">Secreted protein</fullName>
    </recommendedName>
</protein>
<keyword evidence="1" id="KW-0732">Signal</keyword>
<comment type="caution">
    <text evidence="2">The sequence shown here is derived from an EMBL/GenBank/DDBJ whole genome shotgun (WGS) entry which is preliminary data.</text>
</comment>
<gene>
    <name evidence="2" type="ORF">BFJ65_g1923</name>
</gene>
<evidence type="ECO:0000256" key="1">
    <source>
        <dbReference type="SAM" id="SignalP"/>
    </source>
</evidence>